<dbReference type="EMBL" id="VIWY01000001">
    <property type="protein sequence ID" value="TWG25151.1"/>
    <property type="molecule type" value="Genomic_DNA"/>
</dbReference>
<reference evidence="1 2" key="1">
    <citation type="submission" date="2019-06" db="EMBL/GenBank/DDBJ databases">
        <title>Sequencing the genomes of 1000 actinobacteria strains.</title>
        <authorList>
            <person name="Klenk H.-P."/>
        </authorList>
    </citation>
    <scope>NUCLEOTIDE SEQUENCE [LARGE SCALE GENOMIC DNA]</scope>
    <source>
        <strain evidence="1 2">DSM 43866</strain>
    </source>
</reference>
<name>A0A561WMQ4_ACTTI</name>
<sequence length="39" mass="3871">MGGAVRVAAPAVPPAFAIATAAATAPPRRPHTTPAPPRR</sequence>
<keyword evidence="2" id="KW-1185">Reference proteome</keyword>
<evidence type="ECO:0000313" key="2">
    <source>
        <dbReference type="Proteomes" id="UP000320239"/>
    </source>
</evidence>
<dbReference type="AlphaFoldDB" id="A0A561WMQ4"/>
<dbReference type="Proteomes" id="UP000320239">
    <property type="component" value="Unassembled WGS sequence"/>
</dbReference>
<organism evidence="1 2">
    <name type="scientific">Actinoplanes teichomyceticus</name>
    <dbReference type="NCBI Taxonomy" id="1867"/>
    <lineage>
        <taxon>Bacteria</taxon>
        <taxon>Bacillati</taxon>
        <taxon>Actinomycetota</taxon>
        <taxon>Actinomycetes</taxon>
        <taxon>Micromonosporales</taxon>
        <taxon>Micromonosporaceae</taxon>
        <taxon>Actinoplanes</taxon>
    </lineage>
</organism>
<protein>
    <submittedName>
        <fullName evidence="1">Uncharacterized protein</fullName>
    </submittedName>
</protein>
<evidence type="ECO:0000313" key="1">
    <source>
        <dbReference type="EMBL" id="TWG25151.1"/>
    </source>
</evidence>
<proteinExistence type="predicted"/>
<comment type="caution">
    <text evidence="1">The sequence shown here is derived from an EMBL/GenBank/DDBJ whole genome shotgun (WGS) entry which is preliminary data.</text>
</comment>
<gene>
    <name evidence="1" type="ORF">FHX34_101117</name>
</gene>
<accession>A0A561WMQ4</accession>